<evidence type="ECO:0000256" key="2">
    <source>
        <dbReference type="SAM" id="MobiDB-lite"/>
    </source>
</evidence>
<gene>
    <name evidence="4" type="ORF">FCC1311_100992</name>
</gene>
<dbReference type="PANTHER" id="PTHR12832">
    <property type="entry name" value="TESTIS-SPECIFIC PROTEIN PBS13 T-COMPLEX 11"/>
    <property type="match status" value="1"/>
</dbReference>
<dbReference type="InterPro" id="IPR008862">
    <property type="entry name" value="Tcp11"/>
</dbReference>
<keyword evidence="5" id="KW-1185">Reference proteome</keyword>
<keyword evidence="3" id="KW-0812">Transmembrane</keyword>
<comment type="similarity">
    <text evidence="1">Belongs to the TCP11 family.</text>
</comment>
<dbReference type="GO" id="GO:0007165">
    <property type="term" value="P:signal transduction"/>
    <property type="evidence" value="ECO:0007669"/>
    <property type="project" value="TreeGrafter"/>
</dbReference>
<evidence type="ECO:0000313" key="4">
    <source>
        <dbReference type="EMBL" id="GBG33876.1"/>
    </source>
</evidence>
<dbReference type="AlphaFoldDB" id="A0A2R5GSM4"/>
<dbReference type="Pfam" id="PF05794">
    <property type="entry name" value="Tcp11"/>
    <property type="match status" value="1"/>
</dbReference>
<dbReference type="Proteomes" id="UP000241890">
    <property type="component" value="Unassembled WGS sequence"/>
</dbReference>
<evidence type="ECO:0000313" key="5">
    <source>
        <dbReference type="Proteomes" id="UP000241890"/>
    </source>
</evidence>
<comment type="caution">
    <text evidence="4">The sequence shown here is derived from an EMBL/GenBank/DDBJ whole genome shotgun (WGS) entry which is preliminary data.</text>
</comment>
<feature type="region of interest" description="Disordered" evidence="2">
    <location>
        <begin position="577"/>
        <end position="608"/>
    </location>
</feature>
<feature type="region of interest" description="Disordered" evidence="2">
    <location>
        <begin position="47"/>
        <end position="92"/>
    </location>
</feature>
<keyword evidence="3" id="KW-1133">Transmembrane helix</keyword>
<protein>
    <submittedName>
        <fullName evidence="4">Uncharacterized protein</fullName>
    </submittedName>
</protein>
<dbReference type="EMBL" id="BEYU01000172">
    <property type="protein sequence ID" value="GBG33876.1"/>
    <property type="molecule type" value="Genomic_DNA"/>
</dbReference>
<feature type="transmembrane region" description="Helical" evidence="3">
    <location>
        <begin position="17"/>
        <end position="43"/>
    </location>
</feature>
<name>A0A2R5GSM4_9STRA</name>
<keyword evidence="3" id="KW-0472">Membrane</keyword>
<accession>A0A2R5GSM4</accession>
<feature type="compositionally biased region" description="Low complexity" evidence="2">
    <location>
        <begin position="578"/>
        <end position="608"/>
    </location>
</feature>
<feature type="compositionally biased region" description="Basic and acidic residues" evidence="2">
    <location>
        <begin position="61"/>
        <end position="92"/>
    </location>
</feature>
<dbReference type="InParanoid" id="A0A2R5GSM4"/>
<evidence type="ECO:0000256" key="1">
    <source>
        <dbReference type="ARBA" id="ARBA00010954"/>
    </source>
</evidence>
<organism evidence="4 5">
    <name type="scientific">Hondaea fermentalgiana</name>
    <dbReference type="NCBI Taxonomy" id="2315210"/>
    <lineage>
        <taxon>Eukaryota</taxon>
        <taxon>Sar</taxon>
        <taxon>Stramenopiles</taxon>
        <taxon>Bigyra</taxon>
        <taxon>Labyrinthulomycetes</taxon>
        <taxon>Thraustochytrida</taxon>
        <taxon>Thraustochytriidae</taxon>
        <taxon>Hondaea</taxon>
    </lineage>
</organism>
<sequence>MAPPRQQQSDAGLSSGAWWLTVAMSAATTVAAGGALLALLASAQAKGGAGGRKNGVGTRAEPARQAEPERDEAAAAKAQEQERAKARDAQEQKVGDQLKAFLLRQLMADPEYSVERDSGRDEDKLKQVVMDTAKDAMWRLIEEDMARKDFRRLFALIDELKQVMASITPNRKDLHAQLDAALDLDLLGQMLEHNSAASWDLRPLTEFVVKYIRMLEAPARSEHTDAWLKSYLAKLDAADKDHHDELHHKVHLLHEFFDFCHEKLEQVRLDMTNAFLRQISPVVSEEGADMIRAEFQKRVDAGEVSLEYTRAFVAKAFPSGEEPRSLPVALRGAILDLILPGGENELERCDPELVFREGGPISVALPETMADERATLEDFVHRAQAIWRLAFAILRIRQMVPDATPEAIDKVSALLGQRLGNKLEVFTDDRAEDGGMQGKTTKVVHRQRESMAKALTDAVLEELKKFCSIDAPEEGVLQNLLYKSIHPPAGFIQQDATYKIINDRLRGIITALVVPPPDKTKSEDQLKMLEAMRLSPLAKPIASLVQEIRIFAARDLRIHTQTYATLAKEVLAETSGQAASIASSETENENEAATSTSPESSSSEAVQH</sequence>
<proteinExistence type="inferred from homology"/>
<reference evidence="4 5" key="1">
    <citation type="submission" date="2017-12" db="EMBL/GenBank/DDBJ databases">
        <title>Sequencing, de novo assembly and annotation of complete genome of a new Thraustochytrid species, strain FCC1311.</title>
        <authorList>
            <person name="Sedici K."/>
            <person name="Godart F."/>
            <person name="Aiese Cigliano R."/>
            <person name="Sanseverino W."/>
            <person name="Barakat M."/>
            <person name="Ortet P."/>
            <person name="Marechal E."/>
            <person name="Cagnac O."/>
            <person name="Amato A."/>
        </authorList>
    </citation>
    <scope>NUCLEOTIDE SEQUENCE [LARGE SCALE GENOMIC DNA]</scope>
</reference>
<evidence type="ECO:0000256" key="3">
    <source>
        <dbReference type="SAM" id="Phobius"/>
    </source>
</evidence>
<dbReference type="PANTHER" id="PTHR12832:SF11">
    <property type="entry name" value="LD23868P"/>
    <property type="match status" value="1"/>
</dbReference>